<evidence type="ECO:0000256" key="1">
    <source>
        <dbReference type="SAM" id="MobiDB-lite"/>
    </source>
</evidence>
<keyword evidence="3" id="KW-0255">Endonuclease</keyword>
<evidence type="ECO:0000313" key="4">
    <source>
        <dbReference type="Proteomes" id="UP001229952"/>
    </source>
</evidence>
<gene>
    <name evidence="3" type="ORF">P8A22_24975</name>
</gene>
<evidence type="ECO:0000313" key="3">
    <source>
        <dbReference type="EMBL" id="WLQ42900.1"/>
    </source>
</evidence>
<keyword evidence="4" id="KW-1185">Reference proteome</keyword>
<sequence length="248" mass="27429">MPRSPDWTHDELLLACALVVENGWAELREGDARVRDLSELLRSLPIHAGAAQTITKFRSIGSVSHKTSDLASNHPAYSGTPTKGGRRDKVVIAAFISRPSEMLKAADALRQGISTGELHKLPEDPDEVDDEGNPAIEGRLLARWALHRERDRTLRARKIARAVKLGQPLHCEVCTFDFGHFYGSLGKGYIEVHHRLPLHVSGPCKTKLDDLAFLCANCHRMCHKSQPGESWRTPSAVRAQIAQSTPDL</sequence>
<dbReference type="InterPro" id="IPR002711">
    <property type="entry name" value="HNH"/>
</dbReference>
<feature type="region of interest" description="Disordered" evidence="1">
    <location>
        <begin position="65"/>
        <end position="84"/>
    </location>
</feature>
<dbReference type="Pfam" id="PF01844">
    <property type="entry name" value="HNH"/>
    <property type="match status" value="1"/>
</dbReference>
<name>A0ABY9I7R5_9ACTN</name>
<dbReference type="InterPro" id="IPR003615">
    <property type="entry name" value="HNH_nuc"/>
</dbReference>
<dbReference type="CDD" id="cd00085">
    <property type="entry name" value="HNHc"/>
    <property type="match status" value="1"/>
</dbReference>
<dbReference type="GO" id="GO:0004519">
    <property type="term" value="F:endonuclease activity"/>
    <property type="evidence" value="ECO:0007669"/>
    <property type="project" value="UniProtKB-KW"/>
</dbReference>
<keyword evidence="3" id="KW-0378">Hydrolase</keyword>
<dbReference type="RefSeq" id="WP_306090526.1">
    <property type="nucleotide sequence ID" value="NZ_CP120992.1"/>
</dbReference>
<organism evidence="3 4">
    <name type="scientific">Streptomyces laculatispora</name>
    <dbReference type="NCBI Taxonomy" id="887464"/>
    <lineage>
        <taxon>Bacteria</taxon>
        <taxon>Bacillati</taxon>
        <taxon>Actinomycetota</taxon>
        <taxon>Actinomycetes</taxon>
        <taxon>Kitasatosporales</taxon>
        <taxon>Streptomycetaceae</taxon>
        <taxon>Streptomyces</taxon>
    </lineage>
</organism>
<protein>
    <submittedName>
        <fullName evidence="3">HNH endonuclease</fullName>
    </submittedName>
</protein>
<feature type="domain" description="HNH" evidence="2">
    <location>
        <begin position="171"/>
        <end position="224"/>
    </location>
</feature>
<proteinExistence type="predicted"/>
<evidence type="ECO:0000259" key="2">
    <source>
        <dbReference type="Pfam" id="PF01844"/>
    </source>
</evidence>
<dbReference type="EMBL" id="CP120992">
    <property type="protein sequence ID" value="WLQ42900.1"/>
    <property type="molecule type" value="Genomic_DNA"/>
</dbReference>
<dbReference type="Proteomes" id="UP001229952">
    <property type="component" value="Chromosome"/>
</dbReference>
<keyword evidence="3" id="KW-0540">Nuclease</keyword>
<accession>A0ABY9I7R5</accession>
<reference evidence="3 4" key="1">
    <citation type="submission" date="2023-03" db="EMBL/GenBank/DDBJ databases">
        <title>Isolation and description of six Streptomyces strains from soil environments, able to metabolize different microbial glucans.</title>
        <authorList>
            <person name="Widen T."/>
            <person name="Larsbrink J."/>
        </authorList>
    </citation>
    <scope>NUCLEOTIDE SEQUENCE [LARGE SCALE GENOMIC DNA]</scope>
    <source>
        <strain evidence="3 4">Mut2</strain>
    </source>
</reference>